<dbReference type="Pfam" id="PF01425">
    <property type="entry name" value="Amidase"/>
    <property type="match status" value="1"/>
</dbReference>
<accession>A0A078B5S0</accession>
<feature type="domain" description="Amidase" evidence="1">
    <location>
        <begin position="27"/>
        <end position="484"/>
    </location>
</feature>
<dbReference type="OrthoDB" id="421993at2759"/>
<dbReference type="InterPro" id="IPR023631">
    <property type="entry name" value="Amidase_dom"/>
</dbReference>
<dbReference type="SUPFAM" id="SSF75304">
    <property type="entry name" value="Amidase signature (AS) enzymes"/>
    <property type="match status" value="1"/>
</dbReference>
<gene>
    <name evidence="2" type="primary">Contig6443.g6901</name>
    <name evidence="2" type="ORF">STYLEM_19005</name>
</gene>
<dbReference type="GO" id="GO:0032543">
    <property type="term" value="P:mitochondrial translation"/>
    <property type="evidence" value="ECO:0007669"/>
    <property type="project" value="TreeGrafter"/>
</dbReference>
<evidence type="ECO:0000313" key="3">
    <source>
        <dbReference type="Proteomes" id="UP000039865"/>
    </source>
</evidence>
<dbReference type="Proteomes" id="UP000039865">
    <property type="component" value="Unassembled WGS sequence"/>
</dbReference>
<dbReference type="EMBL" id="CCKQ01017938">
    <property type="protein sequence ID" value="CDW89865.1"/>
    <property type="molecule type" value="Genomic_DNA"/>
</dbReference>
<dbReference type="OMA" id="QPASYCG"/>
<proteinExistence type="predicted"/>
<dbReference type="PANTHER" id="PTHR11895:SF7">
    <property type="entry name" value="GLUTAMYL-TRNA(GLN) AMIDOTRANSFERASE SUBUNIT A, MITOCHONDRIAL"/>
    <property type="match status" value="1"/>
</dbReference>
<dbReference type="Gene3D" id="3.90.1300.10">
    <property type="entry name" value="Amidase signature (AS) domain"/>
    <property type="match status" value="1"/>
</dbReference>
<dbReference type="PANTHER" id="PTHR11895">
    <property type="entry name" value="TRANSAMIDASE"/>
    <property type="match status" value="1"/>
</dbReference>
<evidence type="ECO:0000259" key="1">
    <source>
        <dbReference type="Pfam" id="PF01425"/>
    </source>
</evidence>
<dbReference type="AlphaFoldDB" id="A0A078B5S0"/>
<keyword evidence="3" id="KW-1185">Reference proteome</keyword>
<dbReference type="GO" id="GO:0050567">
    <property type="term" value="F:glutaminyl-tRNA synthase (glutamine-hydrolyzing) activity"/>
    <property type="evidence" value="ECO:0007669"/>
    <property type="project" value="TreeGrafter"/>
</dbReference>
<dbReference type="GO" id="GO:0005739">
    <property type="term" value="C:mitochondrion"/>
    <property type="evidence" value="ECO:0007669"/>
    <property type="project" value="TreeGrafter"/>
</dbReference>
<reference evidence="2 3" key="1">
    <citation type="submission" date="2014-06" db="EMBL/GenBank/DDBJ databases">
        <authorList>
            <person name="Swart Estienne"/>
        </authorList>
    </citation>
    <scope>NUCLEOTIDE SEQUENCE [LARGE SCALE GENOMIC DNA]</scope>
    <source>
        <strain evidence="2 3">130c</strain>
    </source>
</reference>
<sequence>MATNIPRTLKSAQQLLRQGQIRVSDIIDQAYSNIQSKSHLNAFVNVQDKQKHAQQIEESQKRYSEGKQLSDIDGLPIAIKHTFIFQGFTPNIDATVIRKLKQNGAIIVGKTNMDEFGMGSLGMYGYNDKKITRNPIDEEYIAGGSSSGSAVATKSGYSLGTDTGGSVSYPAHCCGLYSMKPSYGRLSRFGQILYSSSNDVIGPMTNSSDDLESLFDIMQGEDSNDSNCINFSNISKIRHQDRLTKNPENISLQNLRVGIVQEFDIAELDNRNRTIQDNLKSILKDQGAQLINVQIPLIKYALPFYFTLVPAEASSNLSRYDGIKYGYQIPIGSQANTSAKQDLFDYIERVRSEAFGINVKRRVLLGNFLLSSRFEDYNEKVIESQRVRRLLIQQYCKVMEENQLDIIISPVSIGIEPPKINDILNDNKGAQKNPVFEYKMDYFTALPNCLGIPAITMPVQECKTYKFPSSFMIQGYFGEDYHLLKIAKELDSLLRINKLNVEI</sequence>
<dbReference type="FunCoup" id="A0A078B5S0">
    <property type="interactions" value="1"/>
</dbReference>
<dbReference type="InParanoid" id="A0A078B5S0"/>
<evidence type="ECO:0000313" key="2">
    <source>
        <dbReference type="EMBL" id="CDW89865.1"/>
    </source>
</evidence>
<organism evidence="2 3">
    <name type="scientific">Stylonychia lemnae</name>
    <name type="common">Ciliate</name>
    <dbReference type="NCBI Taxonomy" id="5949"/>
    <lineage>
        <taxon>Eukaryota</taxon>
        <taxon>Sar</taxon>
        <taxon>Alveolata</taxon>
        <taxon>Ciliophora</taxon>
        <taxon>Intramacronucleata</taxon>
        <taxon>Spirotrichea</taxon>
        <taxon>Stichotrichia</taxon>
        <taxon>Sporadotrichida</taxon>
        <taxon>Oxytrichidae</taxon>
        <taxon>Stylonychinae</taxon>
        <taxon>Stylonychia</taxon>
    </lineage>
</organism>
<dbReference type="InterPro" id="IPR036928">
    <property type="entry name" value="AS_sf"/>
</dbReference>
<dbReference type="GO" id="GO:0030956">
    <property type="term" value="C:glutamyl-tRNA(Gln) amidotransferase complex"/>
    <property type="evidence" value="ECO:0007669"/>
    <property type="project" value="TreeGrafter"/>
</dbReference>
<protein>
    <recommendedName>
        <fullName evidence="1">Amidase domain-containing protein</fullName>
    </recommendedName>
</protein>
<name>A0A078B5S0_STYLE</name>
<dbReference type="InterPro" id="IPR000120">
    <property type="entry name" value="Amidase"/>
</dbReference>
<dbReference type="GO" id="GO:0070681">
    <property type="term" value="P:glutaminyl-tRNAGln biosynthesis via transamidation"/>
    <property type="evidence" value="ECO:0007669"/>
    <property type="project" value="TreeGrafter"/>
</dbReference>